<evidence type="ECO:0000313" key="4">
    <source>
        <dbReference type="Proteomes" id="UP000094065"/>
    </source>
</evidence>
<proteinExistence type="predicted"/>
<dbReference type="Proteomes" id="UP000094065">
    <property type="component" value="Unassembled WGS sequence"/>
</dbReference>
<feature type="region of interest" description="Disordered" evidence="1">
    <location>
        <begin position="1"/>
        <end position="62"/>
    </location>
</feature>
<gene>
    <name evidence="3" type="ORF">L202_00451</name>
</gene>
<comment type="caution">
    <text evidence="3">The sequence shown here is derived from an EMBL/GenBank/DDBJ whole genome shotgun (WGS) entry which is preliminary data.</text>
</comment>
<keyword evidence="2" id="KW-1133">Transmembrane helix</keyword>
<reference evidence="3 4" key="1">
    <citation type="submission" date="2016-06" db="EMBL/GenBank/DDBJ databases">
        <title>Evolution of pathogenesis and genome organization in the Tremellales.</title>
        <authorList>
            <person name="Cuomo C."/>
            <person name="Litvintseva A."/>
            <person name="Heitman J."/>
            <person name="Chen Y."/>
            <person name="Sun S."/>
            <person name="Springer D."/>
            <person name="Dromer F."/>
            <person name="Young S."/>
            <person name="Zeng Q."/>
            <person name="Chapman S."/>
            <person name="Gujja S."/>
            <person name="Saif S."/>
            <person name="Birren B."/>
        </authorList>
    </citation>
    <scope>NUCLEOTIDE SEQUENCE [LARGE SCALE GENOMIC DNA]</scope>
    <source>
        <strain evidence="3 4">CBS 6039</strain>
    </source>
</reference>
<dbReference type="EMBL" id="AWGJ01000001">
    <property type="protein sequence ID" value="ODN84519.1"/>
    <property type="molecule type" value="Genomic_DNA"/>
</dbReference>
<evidence type="ECO:0000256" key="2">
    <source>
        <dbReference type="SAM" id="Phobius"/>
    </source>
</evidence>
<dbReference type="RefSeq" id="XP_018998322.1">
    <property type="nucleotide sequence ID" value="XM_019133617.1"/>
</dbReference>
<keyword evidence="2" id="KW-0812">Transmembrane</keyword>
<dbReference type="GeneID" id="30151760"/>
<evidence type="ECO:0000256" key="1">
    <source>
        <dbReference type="SAM" id="MobiDB-lite"/>
    </source>
</evidence>
<organism evidence="3 4">
    <name type="scientific">Cryptococcus amylolentus CBS 6039</name>
    <dbReference type="NCBI Taxonomy" id="1295533"/>
    <lineage>
        <taxon>Eukaryota</taxon>
        <taxon>Fungi</taxon>
        <taxon>Dikarya</taxon>
        <taxon>Basidiomycota</taxon>
        <taxon>Agaricomycotina</taxon>
        <taxon>Tremellomycetes</taxon>
        <taxon>Tremellales</taxon>
        <taxon>Cryptococcaceae</taxon>
        <taxon>Cryptococcus</taxon>
    </lineage>
</organism>
<keyword evidence="4" id="KW-1185">Reference proteome</keyword>
<dbReference type="AlphaFoldDB" id="A0A1E3I7A5"/>
<sequence>MSQDPSPDQSSPIALSPPISIGGRHTQSAHRSARHSKNDRIGGDVVGDIKRGTRSSKTASGGGKALRTKVLLAVALLLFVILTSVWAMRLNRRVQTLGGFGGMLSKAQKRFADLVAPTLTKWAQREEL</sequence>
<feature type="compositionally biased region" description="Low complexity" evidence="1">
    <location>
        <begin position="1"/>
        <end position="21"/>
    </location>
</feature>
<name>A0A1E3I7A5_9TREE</name>
<keyword evidence="2" id="KW-0472">Membrane</keyword>
<evidence type="ECO:0000313" key="3">
    <source>
        <dbReference type="EMBL" id="ODN84519.1"/>
    </source>
</evidence>
<accession>A0A1E3I7A5</accession>
<dbReference type="OrthoDB" id="2573119at2759"/>
<feature type="transmembrane region" description="Helical" evidence="2">
    <location>
        <begin position="70"/>
        <end position="88"/>
    </location>
</feature>
<protein>
    <submittedName>
        <fullName evidence="3">Uncharacterized protein</fullName>
    </submittedName>
</protein>
<feature type="compositionally biased region" description="Basic and acidic residues" evidence="1">
    <location>
        <begin position="36"/>
        <end position="51"/>
    </location>
</feature>